<organism evidence="1 2">
    <name type="scientific">Brevirhabdus pacifica</name>
    <dbReference type="NCBI Taxonomy" id="1267768"/>
    <lineage>
        <taxon>Bacteria</taxon>
        <taxon>Pseudomonadati</taxon>
        <taxon>Pseudomonadota</taxon>
        <taxon>Alphaproteobacteria</taxon>
        <taxon>Rhodobacterales</taxon>
        <taxon>Paracoccaceae</taxon>
        <taxon>Brevirhabdus</taxon>
    </lineage>
</organism>
<sequence>MEPLALPALVCALAFAAVHLATPYLTFFKAMPRSRWLSFAGGVAVAYVFLHLLPELSEHEATLAEGGDGRGIVVYALALAGLAAFYALERMVKLGRAAPATGEASANGDRSVHGEEHGDDRIFWIHITSFALYNLLIGYLLLHREEGGWLSLGFYFVAMGLHFLTSDFGLNQDYPALYRSRGRWVLSLGVLGGWLLGVAVDLPEEALIGLFAFLAGGVVLNVLKEELPEERKSSLAPFLLGVAGYGALLIAL</sequence>
<dbReference type="OrthoDB" id="21325at2"/>
<dbReference type="AlphaFoldDB" id="A0A1U7DFQ7"/>
<dbReference type="STRING" id="1267768.BV394_02835"/>
<evidence type="ECO:0000313" key="1">
    <source>
        <dbReference type="EMBL" id="APX88796.1"/>
    </source>
</evidence>
<name>A0A1U7DFQ7_9RHOB</name>
<gene>
    <name evidence="1" type="ORF">BV394_02835</name>
</gene>
<accession>A0A2M9DGD9</accession>
<dbReference type="RefSeq" id="WP_076978820.1">
    <property type="nucleotide sequence ID" value="NZ_CP019124.1"/>
</dbReference>
<dbReference type="Proteomes" id="UP000187266">
    <property type="component" value="Chromosome"/>
</dbReference>
<accession>A0A1U7DFQ7</accession>
<dbReference type="EMBL" id="CP019124">
    <property type="protein sequence ID" value="APX88796.1"/>
    <property type="molecule type" value="Genomic_DNA"/>
</dbReference>
<keyword evidence="2" id="KW-1185">Reference proteome</keyword>
<reference evidence="1 2" key="1">
    <citation type="submission" date="2017-01" db="EMBL/GenBank/DDBJ databases">
        <title>Genomic analysis of Xuhuaishuia manganoxidans DY6-4.</title>
        <authorList>
            <person name="Wang X."/>
        </authorList>
    </citation>
    <scope>NUCLEOTIDE SEQUENCE [LARGE SCALE GENOMIC DNA]</scope>
    <source>
        <strain evidence="1 2">DY6-4</strain>
    </source>
</reference>
<evidence type="ECO:0000313" key="2">
    <source>
        <dbReference type="Proteomes" id="UP000187266"/>
    </source>
</evidence>
<protein>
    <submittedName>
        <fullName evidence="1">Uncharacterized protein</fullName>
    </submittedName>
</protein>
<proteinExistence type="predicted"/>